<dbReference type="InterPro" id="IPR022655">
    <property type="entry name" value="DUF1553"/>
</dbReference>
<protein>
    <submittedName>
        <fullName evidence="2">DUF1553 domain-containing protein</fullName>
    </submittedName>
</protein>
<name>A0ABS8NFW4_9BACT</name>
<dbReference type="RefSeq" id="WP_230273236.1">
    <property type="nucleotide sequence ID" value="NZ_JAJKFW010000020.1"/>
</dbReference>
<dbReference type="PANTHER" id="PTHR35889">
    <property type="entry name" value="CYCLOINULO-OLIGOSACCHARIDE FRUCTANOTRANSFERASE-RELATED"/>
    <property type="match status" value="1"/>
</dbReference>
<evidence type="ECO:0000259" key="1">
    <source>
        <dbReference type="Pfam" id="PF07587"/>
    </source>
</evidence>
<evidence type="ECO:0000313" key="2">
    <source>
        <dbReference type="EMBL" id="MCC9642430.1"/>
    </source>
</evidence>
<dbReference type="Proteomes" id="UP001430306">
    <property type="component" value="Unassembled WGS sequence"/>
</dbReference>
<gene>
    <name evidence="2" type="ORF">LOC71_09105</name>
</gene>
<reference evidence="2" key="1">
    <citation type="submission" date="2021-11" db="EMBL/GenBank/DDBJ databases">
        <title>Genome sequence.</title>
        <authorList>
            <person name="Sun Q."/>
        </authorList>
    </citation>
    <scope>NUCLEOTIDE SEQUENCE</scope>
    <source>
        <strain evidence="2">JC740</strain>
    </source>
</reference>
<evidence type="ECO:0000313" key="3">
    <source>
        <dbReference type="Proteomes" id="UP001430306"/>
    </source>
</evidence>
<proteinExistence type="predicted"/>
<sequence>MRGKLPSGADGFFFQDFDSERRTTWLFRRSDFYDREIELPIGFPEMLSSGPDAEEYWQQAKEQSCENGDPKSTMQRRALAEWITDPEHGGGALLARVIVNRIWHHHFGKGIVETTGDFGMQGDSPTHPELLEYLTHQFVGNGWNIKSLHRQILGSAVWQQASTRDANDSRGHDVDPGNKLLWRMNPQRLEVEVMRDAMLSVSDTLNYHSGGPGYKPYIAPEANLARNIQGESYPKDAQDDPSTRRRSVYMFHKRLIPYPMFQAFDRPDLMVSCSRRQNTTVAPQAMVILNDRFVRSVAGDFARHLIDEQTNDGAFADSSSIEDWTPIIEQAFSTAFARLPNEAEVQASKEFIRSQMDARSNRNETNPRDEALSDYCQSLFGLNEFIYID</sequence>
<feature type="domain" description="DUF1553" evidence="1">
    <location>
        <begin position="75"/>
        <end position="351"/>
    </location>
</feature>
<keyword evidence="3" id="KW-1185">Reference proteome</keyword>
<dbReference type="PANTHER" id="PTHR35889:SF3">
    <property type="entry name" value="F-BOX DOMAIN-CONTAINING PROTEIN"/>
    <property type="match status" value="1"/>
</dbReference>
<comment type="caution">
    <text evidence="2">The sequence shown here is derived from an EMBL/GenBank/DDBJ whole genome shotgun (WGS) entry which is preliminary data.</text>
</comment>
<organism evidence="2 3">
    <name type="scientific">Rhodopirellula halodulae</name>
    <dbReference type="NCBI Taxonomy" id="2894198"/>
    <lineage>
        <taxon>Bacteria</taxon>
        <taxon>Pseudomonadati</taxon>
        <taxon>Planctomycetota</taxon>
        <taxon>Planctomycetia</taxon>
        <taxon>Pirellulales</taxon>
        <taxon>Pirellulaceae</taxon>
        <taxon>Rhodopirellula</taxon>
    </lineage>
</organism>
<accession>A0ABS8NFW4</accession>
<dbReference type="EMBL" id="JAJKFW010000020">
    <property type="protein sequence ID" value="MCC9642430.1"/>
    <property type="molecule type" value="Genomic_DNA"/>
</dbReference>
<dbReference type="Pfam" id="PF07587">
    <property type="entry name" value="PSD1"/>
    <property type="match status" value="1"/>
</dbReference>